<feature type="non-terminal residue" evidence="4">
    <location>
        <position position="72"/>
    </location>
</feature>
<gene>
    <name evidence="4" type="ORF">PENTCL1PPCAC_17247</name>
</gene>
<proteinExistence type="predicted"/>
<keyword evidence="2" id="KW-0804">Transcription</keyword>
<reference evidence="4" key="1">
    <citation type="submission" date="2023-10" db="EMBL/GenBank/DDBJ databases">
        <title>Genome assembly of Pristionchus species.</title>
        <authorList>
            <person name="Yoshida K."/>
            <person name="Sommer R.J."/>
        </authorList>
    </citation>
    <scope>NUCLEOTIDE SEQUENCE</scope>
    <source>
        <strain evidence="4">RS0144</strain>
    </source>
</reference>
<dbReference type="EMBL" id="BTSX01000004">
    <property type="protein sequence ID" value="GMS95072.1"/>
    <property type="molecule type" value="Genomic_DNA"/>
</dbReference>
<comment type="caution">
    <text evidence="4">The sequence shown here is derived from an EMBL/GenBank/DDBJ whole genome shotgun (WGS) entry which is preliminary data.</text>
</comment>
<evidence type="ECO:0000313" key="5">
    <source>
        <dbReference type="Proteomes" id="UP001432027"/>
    </source>
</evidence>
<organism evidence="4 5">
    <name type="scientific">Pristionchus entomophagus</name>
    <dbReference type="NCBI Taxonomy" id="358040"/>
    <lineage>
        <taxon>Eukaryota</taxon>
        <taxon>Metazoa</taxon>
        <taxon>Ecdysozoa</taxon>
        <taxon>Nematoda</taxon>
        <taxon>Chromadorea</taxon>
        <taxon>Rhabditida</taxon>
        <taxon>Rhabditina</taxon>
        <taxon>Diplogasteromorpha</taxon>
        <taxon>Diplogasteroidea</taxon>
        <taxon>Neodiplogasteridae</taxon>
        <taxon>Pristionchus</taxon>
    </lineage>
</organism>
<feature type="non-terminal residue" evidence="4">
    <location>
        <position position="1"/>
    </location>
</feature>
<dbReference type="Proteomes" id="UP001432027">
    <property type="component" value="Unassembled WGS sequence"/>
</dbReference>
<dbReference type="AlphaFoldDB" id="A0AAV5TLK5"/>
<name>A0AAV5TLK5_9BILA</name>
<dbReference type="SUPFAM" id="SSF48508">
    <property type="entry name" value="Nuclear receptor ligand-binding domain"/>
    <property type="match status" value="1"/>
</dbReference>
<accession>A0AAV5TLK5</accession>
<evidence type="ECO:0000256" key="3">
    <source>
        <dbReference type="ARBA" id="ARBA00023170"/>
    </source>
</evidence>
<dbReference type="PANTHER" id="PTHR46011">
    <property type="entry name" value="NUCLEAR HORMONE RECEPTOR FAMILY MEMBER NHR-86-RELATED"/>
    <property type="match status" value="1"/>
</dbReference>
<keyword evidence="3" id="KW-0675">Receptor</keyword>
<sequence length="72" mass="8705">DYMHFAMSSFPEFAELKLEDQRLMMKNFASRLYTMETHCDTFRKFGSHDGPFYMATLTTCHDLRNFQFFIEE</sequence>
<evidence type="ECO:0000313" key="4">
    <source>
        <dbReference type="EMBL" id="GMS95072.1"/>
    </source>
</evidence>
<keyword evidence="5" id="KW-1185">Reference proteome</keyword>
<evidence type="ECO:0000256" key="1">
    <source>
        <dbReference type="ARBA" id="ARBA00023015"/>
    </source>
</evidence>
<keyword evidence="1" id="KW-0805">Transcription regulation</keyword>
<evidence type="ECO:0000256" key="2">
    <source>
        <dbReference type="ARBA" id="ARBA00023163"/>
    </source>
</evidence>
<dbReference type="GO" id="GO:0005634">
    <property type="term" value="C:nucleus"/>
    <property type="evidence" value="ECO:0007669"/>
    <property type="project" value="TreeGrafter"/>
</dbReference>
<dbReference type="InterPro" id="IPR035500">
    <property type="entry name" value="NHR-like_dom_sf"/>
</dbReference>
<dbReference type="GO" id="GO:0003700">
    <property type="term" value="F:DNA-binding transcription factor activity"/>
    <property type="evidence" value="ECO:0007669"/>
    <property type="project" value="TreeGrafter"/>
</dbReference>
<dbReference type="PANTHER" id="PTHR46011:SF6">
    <property type="entry name" value="HIGH ZINC ACTIVATED NUCLEAR RECEPTOR PROTEIN"/>
    <property type="match status" value="1"/>
</dbReference>
<protein>
    <submittedName>
        <fullName evidence="4">Uncharacterized protein</fullName>
    </submittedName>
</protein>